<protein>
    <submittedName>
        <fullName evidence="5">Spermidine/putrescine transport system substrate-binding protein</fullName>
    </submittedName>
</protein>
<dbReference type="SUPFAM" id="SSF53850">
    <property type="entry name" value="Periplasmic binding protein-like II"/>
    <property type="match status" value="1"/>
</dbReference>
<dbReference type="Gene3D" id="3.40.190.10">
    <property type="entry name" value="Periplasmic binding protein-like II"/>
    <property type="match status" value="2"/>
</dbReference>
<dbReference type="CDD" id="cd13590">
    <property type="entry name" value="PBP2_PotD_PotF_like"/>
    <property type="match status" value="1"/>
</dbReference>
<name>A0A542Y575_9MICO</name>
<dbReference type="GO" id="GO:0042597">
    <property type="term" value="C:periplasmic space"/>
    <property type="evidence" value="ECO:0007669"/>
    <property type="project" value="UniProtKB-SubCell"/>
</dbReference>
<keyword evidence="3" id="KW-0732">Signal</keyword>
<dbReference type="PROSITE" id="PS51318">
    <property type="entry name" value="TAT"/>
    <property type="match status" value="1"/>
</dbReference>
<evidence type="ECO:0000256" key="1">
    <source>
        <dbReference type="ARBA" id="ARBA00004418"/>
    </source>
</evidence>
<comment type="subcellular location">
    <subcellularLocation>
        <location evidence="1">Periplasm</location>
    </subcellularLocation>
</comment>
<dbReference type="InterPro" id="IPR006059">
    <property type="entry name" value="SBP"/>
</dbReference>
<dbReference type="OrthoDB" id="9813777at2"/>
<keyword evidence="6" id="KW-1185">Reference proteome</keyword>
<keyword evidence="2" id="KW-0813">Transport</keyword>
<dbReference type="PRINTS" id="PR00909">
    <property type="entry name" value="SPERMDNBNDNG"/>
</dbReference>
<accession>A0A542Y575</accession>
<dbReference type="AlphaFoldDB" id="A0A542Y575"/>
<sequence length="407" mass="44817">MARRIPEDPIVRSIVNMVRSAQFDRRQMLKGAAVGAAGLGALTLASCAPGGGGGAGGGSNAQKLVWGNWTYYLDFNEDTGWYDSLDLFTDETGIAVEYIEDIDDNNTFYGKIKDQLELGQHTGYDVITFTDWMNARLIQAKQVQEFDYANLPNVTANLVDAQLNALDADQGRKFTIPWQLPASCLMWDTEAVPGGIKTLDDFMQPSLKGKVGVLTEMRDTMGIILAGLGYDPAGAWGDKEWGEAIQWLDDGIQSGQIKNVKGNSYTQDLERGDTLAAMVWTGDVVMMNAESPDGPRWTIEVPESGGMIAADSFTIPNGTESAKKKLAEEMINFYYDPEVMAAVADYVTFVPPVKGTQEAMRKLNPENADNPLIFPSDEDWKRLHSFRSLSPEEDKKYSSEFQKVLGL</sequence>
<evidence type="ECO:0000313" key="6">
    <source>
        <dbReference type="Proteomes" id="UP000319094"/>
    </source>
</evidence>
<organism evidence="5 6">
    <name type="scientific">Leucobacter komagatae</name>
    <dbReference type="NCBI Taxonomy" id="55969"/>
    <lineage>
        <taxon>Bacteria</taxon>
        <taxon>Bacillati</taxon>
        <taxon>Actinomycetota</taxon>
        <taxon>Actinomycetes</taxon>
        <taxon>Micrococcales</taxon>
        <taxon>Microbacteriaceae</taxon>
        <taxon>Leucobacter</taxon>
    </lineage>
</organism>
<dbReference type="Pfam" id="PF13416">
    <property type="entry name" value="SBP_bac_8"/>
    <property type="match status" value="1"/>
</dbReference>
<comment type="caution">
    <text evidence="5">The sequence shown here is derived from an EMBL/GenBank/DDBJ whole genome shotgun (WGS) entry which is preliminary data.</text>
</comment>
<reference evidence="5 6" key="1">
    <citation type="submission" date="2019-06" db="EMBL/GenBank/DDBJ databases">
        <title>Sequencing the genomes of 1000 actinobacteria strains.</title>
        <authorList>
            <person name="Klenk H.-P."/>
        </authorList>
    </citation>
    <scope>NUCLEOTIDE SEQUENCE [LARGE SCALE GENOMIC DNA]</scope>
    <source>
        <strain evidence="5 6">DSM 8803</strain>
    </source>
</reference>
<gene>
    <name evidence="5" type="ORF">FB468_1236</name>
</gene>
<evidence type="ECO:0000256" key="2">
    <source>
        <dbReference type="ARBA" id="ARBA00022448"/>
    </source>
</evidence>
<dbReference type="Proteomes" id="UP000319094">
    <property type="component" value="Unassembled WGS sequence"/>
</dbReference>
<evidence type="ECO:0000313" key="5">
    <source>
        <dbReference type="EMBL" id="TQL43219.1"/>
    </source>
</evidence>
<dbReference type="EMBL" id="VFON01000001">
    <property type="protein sequence ID" value="TQL43219.1"/>
    <property type="molecule type" value="Genomic_DNA"/>
</dbReference>
<dbReference type="RefSeq" id="WP_141886569.1">
    <property type="nucleotide sequence ID" value="NZ_BAAAUY010000010.1"/>
</dbReference>
<dbReference type="GO" id="GO:0019808">
    <property type="term" value="F:polyamine binding"/>
    <property type="evidence" value="ECO:0007669"/>
    <property type="project" value="InterPro"/>
</dbReference>
<dbReference type="InterPro" id="IPR001188">
    <property type="entry name" value="Sperm_putr-bd"/>
</dbReference>
<dbReference type="PANTHER" id="PTHR30222">
    <property type="entry name" value="SPERMIDINE/PUTRESCINE-BINDING PERIPLASMIC PROTEIN"/>
    <property type="match status" value="1"/>
</dbReference>
<evidence type="ECO:0000256" key="4">
    <source>
        <dbReference type="ARBA" id="ARBA00022764"/>
    </source>
</evidence>
<evidence type="ECO:0000256" key="3">
    <source>
        <dbReference type="ARBA" id="ARBA00022729"/>
    </source>
</evidence>
<dbReference type="InterPro" id="IPR006311">
    <property type="entry name" value="TAT_signal"/>
</dbReference>
<proteinExistence type="predicted"/>
<dbReference type="PANTHER" id="PTHR30222:SF17">
    <property type="entry name" value="SPERMIDINE_PUTRESCINE-BINDING PERIPLASMIC PROTEIN"/>
    <property type="match status" value="1"/>
</dbReference>
<dbReference type="GO" id="GO:0015846">
    <property type="term" value="P:polyamine transport"/>
    <property type="evidence" value="ECO:0007669"/>
    <property type="project" value="InterPro"/>
</dbReference>
<keyword evidence="4" id="KW-0574">Periplasm</keyword>